<keyword evidence="2" id="KW-1185">Reference proteome</keyword>
<reference evidence="1 2" key="1">
    <citation type="submission" date="2022-08" db="EMBL/GenBank/DDBJ databases">
        <title>Reclassification of Massilia species as members of the genera Telluria, Duganella, Pseudoduganella, Mokoshia gen. nov. and Zemynaea gen. nov. using orthogonal and non-orthogonal genome-based approaches.</title>
        <authorList>
            <person name="Bowman J.P."/>
        </authorList>
    </citation>
    <scope>NUCLEOTIDE SEQUENCE [LARGE SCALE GENOMIC DNA]</scope>
    <source>
        <strain evidence="1 2">JCM 31607</strain>
    </source>
</reference>
<name>A0ABT2BRG9_9BURK</name>
<proteinExistence type="predicted"/>
<sequence>MRNLHREAAIWSLFTSPEFLKFAAQECEEIMSWFGTLAVSRHVVNFGRNNQVFDTFKMRALNFRRGAELAKFGDYQLAYDTAYSIPGDMRGMMEQPLHSWMTEDEYKEFDDVRVSRLMAYANEIERALHNALWGAQSYFSPNPNCPERSNDDDGFPGDEIAQSYDSNINWYKEQLPWALPDPLPEYVVDRSIACNTGDEVPWTGVWYPSTGLEKHSLTFAIKGQRMQPVYRVIKTSEELRTESCMFPPPETLAVPTTWHPLIPTVKPVEANTELWAKAGQPCPKAGVWQAPDPGAVPRTYAADEKMANLGSTYGITVWRWMAER</sequence>
<organism evidence="1 2">
    <name type="scientific">Massilia solisilvae</name>
    <dbReference type="NCBI Taxonomy" id="1811225"/>
    <lineage>
        <taxon>Bacteria</taxon>
        <taxon>Pseudomonadati</taxon>
        <taxon>Pseudomonadota</taxon>
        <taxon>Betaproteobacteria</taxon>
        <taxon>Burkholderiales</taxon>
        <taxon>Oxalobacteraceae</taxon>
        <taxon>Telluria group</taxon>
        <taxon>Massilia</taxon>
    </lineage>
</organism>
<evidence type="ECO:0000313" key="2">
    <source>
        <dbReference type="Proteomes" id="UP001205861"/>
    </source>
</evidence>
<gene>
    <name evidence="1" type="ORF">NX773_23395</name>
</gene>
<dbReference type="Proteomes" id="UP001205861">
    <property type="component" value="Unassembled WGS sequence"/>
</dbReference>
<protein>
    <submittedName>
        <fullName evidence="1">Uncharacterized protein</fullName>
    </submittedName>
</protein>
<dbReference type="EMBL" id="JANUGV010000018">
    <property type="protein sequence ID" value="MCS0611106.1"/>
    <property type="molecule type" value="Genomic_DNA"/>
</dbReference>
<evidence type="ECO:0000313" key="1">
    <source>
        <dbReference type="EMBL" id="MCS0611106.1"/>
    </source>
</evidence>
<dbReference type="RefSeq" id="WP_258858635.1">
    <property type="nucleotide sequence ID" value="NZ_JANUGV010000018.1"/>
</dbReference>
<comment type="caution">
    <text evidence="1">The sequence shown here is derived from an EMBL/GenBank/DDBJ whole genome shotgun (WGS) entry which is preliminary data.</text>
</comment>
<accession>A0ABT2BRG9</accession>